<organism evidence="4 5">
    <name type="scientific">Amantichitinum ursilacus</name>
    <dbReference type="NCBI Taxonomy" id="857265"/>
    <lineage>
        <taxon>Bacteria</taxon>
        <taxon>Pseudomonadati</taxon>
        <taxon>Pseudomonadota</taxon>
        <taxon>Betaproteobacteria</taxon>
        <taxon>Neisseriales</taxon>
        <taxon>Chitinibacteraceae</taxon>
        <taxon>Amantichitinum</taxon>
    </lineage>
</organism>
<keyword evidence="5" id="KW-1185">Reference proteome</keyword>
<evidence type="ECO:0000313" key="4">
    <source>
        <dbReference type="EMBL" id="KPC53502.1"/>
    </source>
</evidence>
<dbReference type="Pfam" id="PF13449">
    <property type="entry name" value="Phytase-like"/>
    <property type="match status" value="1"/>
</dbReference>
<keyword evidence="1" id="KW-0732">Signal</keyword>
<dbReference type="SUPFAM" id="SSF50974">
    <property type="entry name" value="Nitrous oxide reductase, N-terminal domain"/>
    <property type="match status" value="1"/>
</dbReference>
<comment type="caution">
    <text evidence="4">The sequence shown here is derived from an EMBL/GenBank/DDBJ whole genome shotgun (WGS) entry which is preliminary data.</text>
</comment>
<dbReference type="OrthoDB" id="384721at2"/>
<dbReference type="InterPro" id="IPR015943">
    <property type="entry name" value="WD40/YVTN_repeat-like_dom_sf"/>
</dbReference>
<dbReference type="Gene3D" id="2.130.10.10">
    <property type="entry name" value="YVTN repeat-like/Quinoprotein amine dehydrogenase"/>
    <property type="match status" value="1"/>
</dbReference>
<feature type="signal peptide" evidence="1">
    <location>
        <begin position="1"/>
        <end position="24"/>
    </location>
</feature>
<evidence type="ECO:0000259" key="2">
    <source>
        <dbReference type="Pfam" id="PF07589"/>
    </source>
</evidence>
<dbReference type="STRING" id="857265.WG78_08275"/>
<sequence>MKLKTIAFTLLAATAAVVVVPAHASIELLATASIAGNSTDLSGLTNTLENGAPNNLLGGFGSGIAYAGNGTFVAMPDRGPNAVSYNSALDDTTSYIDRFQTFKLTLSASSGGNLPFTLTPTLTKTTLLSSSTPLVYGSGAGLGVGSGAPSQNTASTNYFTGRSDGFDPTKLSGSPNNARLDPESIRVSNDGKSVFISDEYGPYVYQFDKATGQRIKTYSLPAYYDVAHLSPVGNTEISGNSTGRVANKGMEGLAITPDGKTLVGVMQSPLIQDGGTKGLQTRIITIDVATGETHEYVYTLANKKNTVSDIIAINDHEFLVDERDGNGGTDAATKKLVRVDITGATDVSGDVTLPTSLTPVSQSLFLDLLDPKYGLAGSSFPAKIEGLAFGDDVTLNGQTLHTLVVTNDNDFLTDASSNFYVFGFTNADLPGYVAQQLAAVPEPETYALMGLGLVGLVAARKRKTRAAAHA</sequence>
<feature type="domain" description="Ice-binding protein C-terminal" evidence="2">
    <location>
        <begin position="439"/>
        <end position="462"/>
    </location>
</feature>
<dbReference type="Proteomes" id="UP000037939">
    <property type="component" value="Unassembled WGS sequence"/>
</dbReference>
<dbReference type="NCBIfam" id="TIGR02595">
    <property type="entry name" value="PEP_CTERM"/>
    <property type="match status" value="1"/>
</dbReference>
<reference evidence="4 5" key="1">
    <citation type="submission" date="2015-07" db="EMBL/GenBank/DDBJ databases">
        <title>Draft genome sequence of the Amantichitinum ursilacus IGB-41, a new chitin-degrading bacterium.</title>
        <authorList>
            <person name="Kirstahler P."/>
            <person name="Guenther M."/>
            <person name="Grumaz C."/>
            <person name="Rupp S."/>
            <person name="Zibek S."/>
            <person name="Sohn K."/>
        </authorList>
    </citation>
    <scope>NUCLEOTIDE SEQUENCE [LARGE SCALE GENOMIC DNA]</scope>
    <source>
        <strain evidence="4 5">IGB-41</strain>
    </source>
</reference>
<name>A0A0N1JT29_9NEIS</name>
<dbReference type="InterPro" id="IPR013424">
    <property type="entry name" value="Ice-binding_C"/>
</dbReference>
<gene>
    <name evidence="4" type="ORF">WG78_08275</name>
</gene>
<dbReference type="Pfam" id="PF07589">
    <property type="entry name" value="PEP-CTERM"/>
    <property type="match status" value="1"/>
</dbReference>
<dbReference type="InterPro" id="IPR027372">
    <property type="entry name" value="Phytase-like_dom"/>
</dbReference>
<evidence type="ECO:0000313" key="5">
    <source>
        <dbReference type="Proteomes" id="UP000037939"/>
    </source>
</evidence>
<dbReference type="AlphaFoldDB" id="A0A0N1JT29"/>
<evidence type="ECO:0000259" key="3">
    <source>
        <dbReference type="Pfam" id="PF13449"/>
    </source>
</evidence>
<dbReference type="EMBL" id="LAQT01000006">
    <property type="protein sequence ID" value="KPC53502.1"/>
    <property type="molecule type" value="Genomic_DNA"/>
</dbReference>
<dbReference type="InterPro" id="IPR011045">
    <property type="entry name" value="N2O_reductase_N"/>
</dbReference>
<proteinExistence type="predicted"/>
<protein>
    <submittedName>
        <fullName evidence="4">PEP-CTERM motif protein</fullName>
    </submittedName>
</protein>
<dbReference type="PATRIC" id="fig|857265.3.peg.1696"/>
<accession>A0A0N1JT29</accession>
<dbReference type="PANTHER" id="PTHR37957:SF1">
    <property type="entry name" value="PHYTASE-LIKE DOMAIN-CONTAINING PROTEIN"/>
    <property type="match status" value="1"/>
</dbReference>
<evidence type="ECO:0000256" key="1">
    <source>
        <dbReference type="SAM" id="SignalP"/>
    </source>
</evidence>
<dbReference type="RefSeq" id="WP_053937324.1">
    <property type="nucleotide sequence ID" value="NZ_LAQT01000006.1"/>
</dbReference>
<feature type="domain" description="Phytase-like" evidence="3">
    <location>
        <begin position="57"/>
        <end position="411"/>
    </location>
</feature>
<feature type="chain" id="PRO_5005875129" evidence="1">
    <location>
        <begin position="25"/>
        <end position="470"/>
    </location>
</feature>
<dbReference type="PANTHER" id="PTHR37957">
    <property type="entry name" value="BLR7070 PROTEIN"/>
    <property type="match status" value="1"/>
</dbReference>